<keyword evidence="2" id="KW-1185">Reference proteome</keyword>
<accession>A0A120MYW2</accession>
<dbReference type="Proteomes" id="UP000218263">
    <property type="component" value="Chromosome"/>
</dbReference>
<name>A0A120MYW2_9SPHI</name>
<dbReference type="KEGG" id="mgot:MgSA37_04124"/>
<gene>
    <name evidence="1" type="ORF">MgSA37_04124</name>
</gene>
<dbReference type="EMBL" id="AP017313">
    <property type="protein sequence ID" value="BAU55932.1"/>
    <property type="molecule type" value="Genomic_DNA"/>
</dbReference>
<protein>
    <submittedName>
        <fullName evidence="1">Uncharacterized protein</fullName>
    </submittedName>
</protein>
<dbReference type="SUPFAM" id="SSF52799">
    <property type="entry name" value="(Phosphotyrosine protein) phosphatases II"/>
    <property type="match status" value="1"/>
</dbReference>
<evidence type="ECO:0000313" key="2">
    <source>
        <dbReference type="Proteomes" id="UP000218263"/>
    </source>
</evidence>
<sequence length="151" mass="17053">MSSVYNFRQISGMMACSGQPSEGQLPLIAAEGYQVIVNLGLADGKYALKNEGALVKQLGITYHHIPVKFDDPKTDDLIAFFKLMDQHPNDKTLVHCAANYRASAFTGLYLFSTGRLNEDEMLSFIEDVWQPDAVWQQFIEDSADFIKEHRF</sequence>
<dbReference type="OrthoDB" id="7391097at2"/>
<proteinExistence type="predicted"/>
<dbReference type="InterPro" id="IPR029021">
    <property type="entry name" value="Prot-tyrosine_phosphatase-like"/>
</dbReference>
<dbReference type="RefSeq" id="WP_096354439.1">
    <property type="nucleotide sequence ID" value="NZ_AP017313.1"/>
</dbReference>
<dbReference type="GO" id="GO:0016787">
    <property type="term" value="F:hydrolase activity"/>
    <property type="evidence" value="ECO:0007669"/>
    <property type="project" value="UniProtKB-KW"/>
</dbReference>
<dbReference type="AlphaFoldDB" id="A0A120MYW2"/>
<reference evidence="1 2" key="1">
    <citation type="submission" date="2015-12" db="EMBL/GenBank/DDBJ databases">
        <title>Genome sequence of Mucilaginibacter gotjawali.</title>
        <authorList>
            <person name="Lee J.S."/>
            <person name="Lee K.C."/>
            <person name="Kim K.K."/>
            <person name="Lee B.W."/>
        </authorList>
    </citation>
    <scope>NUCLEOTIDE SEQUENCE [LARGE SCALE GENOMIC DNA]</scope>
    <source>
        <strain evidence="1 2">SA3-7</strain>
    </source>
</reference>
<dbReference type="Gene3D" id="3.90.190.10">
    <property type="entry name" value="Protein tyrosine phosphatase superfamily"/>
    <property type="match status" value="1"/>
</dbReference>
<evidence type="ECO:0000313" key="1">
    <source>
        <dbReference type="EMBL" id="BAU55932.1"/>
    </source>
</evidence>
<organism evidence="1 2">
    <name type="scientific">Mucilaginibacter gotjawali</name>
    <dbReference type="NCBI Taxonomy" id="1550579"/>
    <lineage>
        <taxon>Bacteria</taxon>
        <taxon>Pseudomonadati</taxon>
        <taxon>Bacteroidota</taxon>
        <taxon>Sphingobacteriia</taxon>
        <taxon>Sphingobacteriales</taxon>
        <taxon>Sphingobacteriaceae</taxon>
        <taxon>Mucilaginibacter</taxon>
    </lineage>
</organism>
<dbReference type="CDD" id="cd14503">
    <property type="entry name" value="PTP-bact"/>
    <property type="match status" value="1"/>
</dbReference>